<gene>
    <name evidence="1" type="ORF">IPN02_18810</name>
</gene>
<accession>A0A936NH75</accession>
<evidence type="ECO:0000313" key="2">
    <source>
        <dbReference type="Proteomes" id="UP000727993"/>
    </source>
</evidence>
<dbReference type="EMBL" id="JADJZA010000010">
    <property type="protein sequence ID" value="MBK9298837.1"/>
    <property type="molecule type" value="Genomic_DNA"/>
</dbReference>
<dbReference type="AlphaFoldDB" id="A0A936NH75"/>
<evidence type="ECO:0000313" key="1">
    <source>
        <dbReference type="EMBL" id="MBK9298837.1"/>
    </source>
</evidence>
<comment type="caution">
    <text evidence="1">The sequence shown here is derived from an EMBL/GenBank/DDBJ whole genome shotgun (WGS) entry which is preliminary data.</text>
</comment>
<name>A0A936NH75_9ACTN</name>
<proteinExistence type="predicted"/>
<organism evidence="1 2">
    <name type="scientific">Candidatus Neomicrothrix subdominans</name>
    <dbReference type="NCBI Taxonomy" id="2954438"/>
    <lineage>
        <taxon>Bacteria</taxon>
        <taxon>Bacillati</taxon>
        <taxon>Actinomycetota</taxon>
        <taxon>Acidimicrobiia</taxon>
        <taxon>Acidimicrobiales</taxon>
        <taxon>Microthrixaceae</taxon>
        <taxon>Candidatus Neomicrothrix</taxon>
    </lineage>
</organism>
<reference evidence="1 2" key="1">
    <citation type="submission" date="2020-10" db="EMBL/GenBank/DDBJ databases">
        <title>Connecting structure to function with the recovery of over 1000 high-quality activated sludge metagenome-assembled genomes encoding full-length rRNA genes using long-read sequencing.</title>
        <authorList>
            <person name="Singleton C.M."/>
            <person name="Petriglieri F."/>
            <person name="Kristensen J.M."/>
            <person name="Kirkegaard R.H."/>
            <person name="Michaelsen T.Y."/>
            <person name="Andersen M.H."/>
            <person name="Karst S.M."/>
            <person name="Dueholm M.S."/>
            <person name="Nielsen P.H."/>
            <person name="Albertsen M."/>
        </authorList>
    </citation>
    <scope>NUCLEOTIDE SEQUENCE [LARGE SCALE GENOMIC DNA]</scope>
    <source>
        <strain evidence="1">Lyne_18-Q3-R50-59_MAXAC.006</strain>
    </source>
</reference>
<sequence>MLTRPDVGGSLRCFDQIVEAGGQRIEVVEVSRPEIHCYGRQGGPERGCEGGAPG</sequence>
<dbReference type="Proteomes" id="UP000727993">
    <property type="component" value="Unassembled WGS sequence"/>
</dbReference>
<protein>
    <submittedName>
        <fullName evidence="1">Uncharacterized protein</fullName>
    </submittedName>
</protein>